<name>A0A8G0LKE0_9HYPO</name>
<dbReference type="Pfam" id="PF12796">
    <property type="entry name" value="Ank_2"/>
    <property type="match status" value="2"/>
</dbReference>
<dbReference type="PROSITE" id="PS50088">
    <property type="entry name" value="ANK_REPEAT"/>
    <property type="match status" value="3"/>
</dbReference>
<feature type="domain" description="GPI inositol-deacylase winged helix" evidence="4">
    <location>
        <begin position="369"/>
        <end position="452"/>
    </location>
</feature>
<keyword evidence="2" id="KW-0040">ANK repeat</keyword>
<dbReference type="PANTHER" id="PTHR10039">
    <property type="entry name" value="AMELOGENIN"/>
    <property type="match status" value="1"/>
</dbReference>
<feature type="repeat" description="ANK" evidence="2">
    <location>
        <begin position="783"/>
        <end position="815"/>
    </location>
</feature>
<dbReference type="InterPro" id="IPR002110">
    <property type="entry name" value="Ankyrin_rpt"/>
</dbReference>
<dbReference type="AlphaFoldDB" id="A0A8G0LKE0"/>
<protein>
    <submittedName>
        <fullName evidence="6">ANK_REP_REGION domain-containing protein</fullName>
    </submittedName>
</protein>
<accession>A0A8G0LKE0</accession>
<dbReference type="Gene3D" id="1.25.40.20">
    <property type="entry name" value="Ankyrin repeat-containing domain"/>
    <property type="match status" value="2"/>
</dbReference>
<feature type="repeat" description="ANK" evidence="2">
    <location>
        <begin position="750"/>
        <end position="782"/>
    </location>
</feature>
<evidence type="ECO:0000313" key="7">
    <source>
        <dbReference type="Proteomes" id="UP000826661"/>
    </source>
</evidence>
<dbReference type="InterPro" id="IPR054471">
    <property type="entry name" value="GPIID_WHD"/>
</dbReference>
<evidence type="ECO:0000256" key="3">
    <source>
        <dbReference type="SAM" id="MobiDB-lite"/>
    </source>
</evidence>
<evidence type="ECO:0000259" key="4">
    <source>
        <dbReference type="Pfam" id="PF22939"/>
    </source>
</evidence>
<feature type="repeat" description="ANK" evidence="2">
    <location>
        <begin position="652"/>
        <end position="684"/>
    </location>
</feature>
<evidence type="ECO:0000256" key="1">
    <source>
        <dbReference type="ARBA" id="ARBA00022737"/>
    </source>
</evidence>
<dbReference type="Proteomes" id="UP000826661">
    <property type="component" value="Chromosome VI"/>
</dbReference>
<reference evidence="6 7" key="1">
    <citation type="journal article" date="2021" name="BMC Genomics">
        <title>Telomere-to-telomere genome assembly of asparaginase-producing Trichoderma simmonsii.</title>
        <authorList>
            <person name="Chung D."/>
            <person name="Kwon Y.M."/>
            <person name="Yang Y."/>
        </authorList>
    </citation>
    <scope>NUCLEOTIDE SEQUENCE [LARGE SCALE GENOMIC DNA]</scope>
    <source>
        <strain evidence="6 7">GH-Sj1</strain>
    </source>
</reference>
<dbReference type="SUPFAM" id="SSF52540">
    <property type="entry name" value="P-loop containing nucleoside triphosphate hydrolases"/>
    <property type="match status" value="1"/>
</dbReference>
<organism evidence="6 7">
    <name type="scientific">Trichoderma simmonsii</name>
    <dbReference type="NCBI Taxonomy" id="1491479"/>
    <lineage>
        <taxon>Eukaryota</taxon>
        <taxon>Fungi</taxon>
        <taxon>Dikarya</taxon>
        <taxon>Ascomycota</taxon>
        <taxon>Pezizomycotina</taxon>
        <taxon>Sordariomycetes</taxon>
        <taxon>Hypocreomycetidae</taxon>
        <taxon>Hypocreales</taxon>
        <taxon>Hypocreaceae</taxon>
        <taxon>Trichoderma</taxon>
    </lineage>
</organism>
<dbReference type="Gene3D" id="3.40.50.300">
    <property type="entry name" value="P-loop containing nucleotide triphosphate hydrolases"/>
    <property type="match status" value="1"/>
</dbReference>
<dbReference type="InterPro" id="IPR027417">
    <property type="entry name" value="P-loop_NTPase"/>
</dbReference>
<evidence type="ECO:0000256" key="2">
    <source>
        <dbReference type="PROSITE-ProRule" id="PRU00023"/>
    </source>
</evidence>
<dbReference type="InterPro" id="IPR056884">
    <property type="entry name" value="NPHP3-like_N"/>
</dbReference>
<sequence>MPRGENIVTTQHIGPSGTGHQNHHSGQGTQIVTGGGNVKISIKHSGSDNKYDEASRVHILKTLYAVEYPERKDRNDNRIPGTCEWFKNHHHFKQWRESDYSSMLWVSADPGCGKSVLAKYLADGLETNEGRRPCYFFFKDDYEDQRSAKNALRCLLYQLFEQNGNLLSDKIIKLFKTYEKPLAASPYELGELWSILVLAAQGEDSGETICILDALDECRDNERHSLAKLICEFYGPNNDTKKRVNLKFLITSRPYDKIKRDFESALDADRLSVIHLKGEGDKEAQMIAKEIDIFIENRVSHIQTNLSLTHLEQQQLLRRLRAVPNRTYLWVCLTLKWIDAARYKFSQADIRKMISNLPQSVDEAYQKILANSTDETQTKKLLHIIVAAERPLTVAEIGLMMAMRQQIKCYETLDHRPDERVKQDIRDICGLFVTIYDEKVYLLHQTAKEFLVPGHNTGVQAKQSSQLTWKSSLLPSHSHRIICEICVWHLLFTKFETQPLAGEAIVADYLRDNLFLEYSAKNWATHFHASDIKESEFIQSLRQICDVTSNRCLTWLKVYWADMQTEIPLHFTTLMIASYFGLKEIVKSELGLRDISIDAVDYRYQRSALSWASENGFDSIVELLIRGPNTSFWNYVKWPFSKGAKIDARDIYGRTPLSYACLNGYLPVVQKLVEAGASVTSTDKIHGTPISYALCTGHTEIVDELSKGTRADSRDDIRRELLLSAIKHDDKLIVKRLIDSGANIEVVDSYNATPLHYAVKYENMSITRLLLLSGANTEAADTENMTPLYSAINNGSLKIAQLLLENGANIEVVGMSKRY</sequence>
<gene>
    <name evidence="6" type="ORF">H0G86_010592</name>
</gene>
<dbReference type="Pfam" id="PF22939">
    <property type="entry name" value="WHD_GPIID"/>
    <property type="match status" value="1"/>
</dbReference>
<keyword evidence="1" id="KW-0677">Repeat</keyword>
<feature type="region of interest" description="Disordered" evidence="3">
    <location>
        <begin position="1"/>
        <end position="28"/>
    </location>
</feature>
<dbReference type="PROSITE" id="PS50297">
    <property type="entry name" value="ANK_REP_REGION"/>
    <property type="match status" value="3"/>
</dbReference>
<dbReference type="SMART" id="SM00248">
    <property type="entry name" value="ANK"/>
    <property type="match status" value="7"/>
</dbReference>
<feature type="compositionally biased region" description="Polar residues" evidence="3">
    <location>
        <begin position="7"/>
        <end position="28"/>
    </location>
</feature>
<feature type="domain" description="Nephrocystin 3-like N-terminal" evidence="5">
    <location>
        <begin position="81"/>
        <end position="253"/>
    </location>
</feature>
<dbReference type="Pfam" id="PF24883">
    <property type="entry name" value="NPHP3_N"/>
    <property type="match status" value="1"/>
</dbReference>
<dbReference type="PANTHER" id="PTHR10039:SF14">
    <property type="entry name" value="NACHT DOMAIN-CONTAINING PROTEIN"/>
    <property type="match status" value="1"/>
</dbReference>
<keyword evidence="7" id="KW-1185">Reference proteome</keyword>
<dbReference type="SUPFAM" id="SSF48403">
    <property type="entry name" value="Ankyrin repeat"/>
    <property type="match status" value="1"/>
</dbReference>
<evidence type="ECO:0000259" key="5">
    <source>
        <dbReference type="Pfam" id="PF24883"/>
    </source>
</evidence>
<dbReference type="EMBL" id="CP075869">
    <property type="protein sequence ID" value="QYT03647.1"/>
    <property type="molecule type" value="Genomic_DNA"/>
</dbReference>
<dbReference type="InterPro" id="IPR036770">
    <property type="entry name" value="Ankyrin_rpt-contain_sf"/>
</dbReference>
<proteinExistence type="predicted"/>
<evidence type="ECO:0000313" key="6">
    <source>
        <dbReference type="EMBL" id="QYT03647.1"/>
    </source>
</evidence>